<dbReference type="AlphaFoldDB" id="A0AA38GZV0"/>
<feature type="region of interest" description="Disordered" evidence="1">
    <location>
        <begin position="41"/>
        <end position="91"/>
    </location>
</feature>
<organism evidence="2 3">
    <name type="scientific">Dioszegia hungarica</name>
    <dbReference type="NCBI Taxonomy" id="4972"/>
    <lineage>
        <taxon>Eukaryota</taxon>
        <taxon>Fungi</taxon>
        <taxon>Dikarya</taxon>
        <taxon>Basidiomycota</taxon>
        <taxon>Agaricomycotina</taxon>
        <taxon>Tremellomycetes</taxon>
        <taxon>Tremellales</taxon>
        <taxon>Bulleribasidiaceae</taxon>
        <taxon>Dioszegia</taxon>
    </lineage>
</organism>
<feature type="compositionally biased region" description="Basic and acidic residues" evidence="1">
    <location>
        <begin position="43"/>
        <end position="65"/>
    </location>
</feature>
<evidence type="ECO:0000313" key="2">
    <source>
        <dbReference type="EMBL" id="KAI9631982.1"/>
    </source>
</evidence>
<accession>A0AA38GZV0</accession>
<evidence type="ECO:0000256" key="1">
    <source>
        <dbReference type="SAM" id="MobiDB-lite"/>
    </source>
</evidence>
<dbReference type="GeneID" id="77727381"/>
<name>A0AA38GZV0_9TREE</name>
<gene>
    <name evidence="2" type="ORF">MKK02DRAFT_30947</name>
</gene>
<feature type="compositionally biased region" description="Acidic residues" evidence="1">
    <location>
        <begin position="77"/>
        <end position="89"/>
    </location>
</feature>
<feature type="region of interest" description="Disordered" evidence="1">
    <location>
        <begin position="109"/>
        <end position="141"/>
    </location>
</feature>
<feature type="compositionally biased region" description="Polar residues" evidence="1">
    <location>
        <begin position="109"/>
        <end position="130"/>
    </location>
</feature>
<sequence>MSREAVTVIGRPQTVFSKKVSYRPISHPSVLHFFDISPMPFHKTAEPRDARPTREWDPDSSRLSREPPNPRGLVIDWDVDDDAPLDPDDERLSVRPVCDAVVSRVPSSRCTAGGSVSSQDTLENAGQTVNPCEERSGHNQPVQISKTATASADTNETCTVIPPGWSCGQDDGCLTGVPAETTDQEIRKEMMDGGHECRTGKRSCFVCDTGSAYRRYPDKSERDGRSWVALVSANAAARARKSVETDTGEAQ</sequence>
<proteinExistence type="predicted"/>
<evidence type="ECO:0000313" key="3">
    <source>
        <dbReference type="Proteomes" id="UP001164286"/>
    </source>
</evidence>
<dbReference type="EMBL" id="JAKWFO010000016">
    <property type="protein sequence ID" value="KAI9631982.1"/>
    <property type="molecule type" value="Genomic_DNA"/>
</dbReference>
<comment type="caution">
    <text evidence="2">The sequence shown here is derived from an EMBL/GenBank/DDBJ whole genome shotgun (WGS) entry which is preliminary data.</text>
</comment>
<dbReference type="Proteomes" id="UP001164286">
    <property type="component" value="Unassembled WGS sequence"/>
</dbReference>
<protein>
    <submittedName>
        <fullName evidence="2">Uncharacterized protein</fullName>
    </submittedName>
</protein>
<keyword evidence="3" id="KW-1185">Reference proteome</keyword>
<dbReference type="RefSeq" id="XP_052941759.1">
    <property type="nucleotide sequence ID" value="XM_053088176.1"/>
</dbReference>
<reference evidence="2" key="1">
    <citation type="journal article" date="2022" name="G3 (Bethesda)">
        <title>High quality genome of the basidiomycete yeast Dioszegia hungarica PDD-24b-2 isolated from cloud water.</title>
        <authorList>
            <person name="Jarrige D."/>
            <person name="Haridas S."/>
            <person name="Bleykasten-Grosshans C."/>
            <person name="Joly M."/>
            <person name="Nadalig T."/>
            <person name="Sancelme M."/>
            <person name="Vuilleumier S."/>
            <person name="Grigoriev I.V."/>
            <person name="Amato P."/>
            <person name="Bringel F."/>
        </authorList>
    </citation>
    <scope>NUCLEOTIDE SEQUENCE</scope>
    <source>
        <strain evidence="2">PDD-24b-2</strain>
    </source>
</reference>